<protein>
    <submittedName>
        <fullName evidence="1">Uncharacterized protein</fullName>
    </submittedName>
</protein>
<gene>
    <name evidence="1" type="ORF">HNR30_002982</name>
</gene>
<dbReference type="Proteomes" id="UP000530928">
    <property type="component" value="Unassembled WGS sequence"/>
</dbReference>
<organism evidence="1 2">
    <name type="scientific">Nonomuraea soli</name>
    <dbReference type="NCBI Taxonomy" id="1032476"/>
    <lineage>
        <taxon>Bacteria</taxon>
        <taxon>Bacillati</taxon>
        <taxon>Actinomycetota</taxon>
        <taxon>Actinomycetes</taxon>
        <taxon>Streptosporangiales</taxon>
        <taxon>Streptosporangiaceae</taxon>
        <taxon>Nonomuraea</taxon>
    </lineage>
</organism>
<reference evidence="1 2" key="1">
    <citation type="submission" date="2020-07" db="EMBL/GenBank/DDBJ databases">
        <title>Genomic Encyclopedia of Type Strains, Phase IV (KMG-IV): sequencing the most valuable type-strain genomes for metagenomic binning, comparative biology and taxonomic classification.</title>
        <authorList>
            <person name="Goeker M."/>
        </authorList>
    </citation>
    <scope>NUCLEOTIDE SEQUENCE [LARGE SCALE GENOMIC DNA]</scope>
    <source>
        <strain evidence="1 2">DSM 45533</strain>
    </source>
</reference>
<keyword evidence="2" id="KW-1185">Reference proteome</keyword>
<dbReference type="RefSeq" id="WP_181610418.1">
    <property type="nucleotide sequence ID" value="NZ_BAABAM010000002.1"/>
</dbReference>
<evidence type="ECO:0000313" key="2">
    <source>
        <dbReference type="Proteomes" id="UP000530928"/>
    </source>
</evidence>
<evidence type="ECO:0000313" key="1">
    <source>
        <dbReference type="EMBL" id="MBA2891641.1"/>
    </source>
</evidence>
<comment type="caution">
    <text evidence="1">The sequence shown here is derived from an EMBL/GenBank/DDBJ whole genome shotgun (WGS) entry which is preliminary data.</text>
</comment>
<name>A0A7W0HQH0_9ACTN</name>
<accession>A0A7W0HQH0</accession>
<sequence length="89" mass="10148">MVDDRMPAIGRCYSCKRTFGYQPSTVMMIEVDPETGLLPGMSVTGRFRDPSPEVLARVVKQPVCQECVDRAKRFAQAREIRFETWHNPG</sequence>
<proteinExistence type="predicted"/>
<dbReference type="AlphaFoldDB" id="A0A7W0HQH0"/>
<dbReference type="EMBL" id="JACDUR010000003">
    <property type="protein sequence ID" value="MBA2891641.1"/>
    <property type="molecule type" value="Genomic_DNA"/>
</dbReference>